<protein>
    <submittedName>
        <fullName evidence="3">Uncharacterized protein</fullName>
    </submittedName>
</protein>
<evidence type="ECO:0000313" key="4">
    <source>
        <dbReference type="Proteomes" id="UP000008068"/>
    </source>
</evidence>
<feature type="region of interest" description="Disordered" evidence="1">
    <location>
        <begin position="19"/>
        <end position="52"/>
    </location>
</feature>
<organism evidence="4">
    <name type="scientific">Caenorhabditis brenneri</name>
    <name type="common">Nematode worm</name>
    <dbReference type="NCBI Taxonomy" id="135651"/>
    <lineage>
        <taxon>Eukaryota</taxon>
        <taxon>Metazoa</taxon>
        <taxon>Ecdysozoa</taxon>
        <taxon>Nematoda</taxon>
        <taxon>Chromadorea</taxon>
        <taxon>Rhabditida</taxon>
        <taxon>Rhabditina</taxon>
        <taxon>Rhabditomorpha</taxon>
        <taxon>Rhabditoidea</taxon>
        <taxon>Rhabditidae</taxon>
        <taxon>Peloderinae</taxon>
        <taxon>Caenorhabditis</taxon>
    </lineage>
</organism>
<evidence type="ECO:0000256" key="1">
    <source>
        <dbReference type="SAM" id="MobiDB-lite"/>
    </source>
</evidence>
<evidence type="ECO:0000256" key="2">
    <source>
        <dbReference type="SAM" id="Phobius"/>
    </source>
</evidence>
<keyword evidence="2" id="KW-0472">Membrane</keyword>
<accession>G0N7K1</accession>
<dbReference type="HOGENOM" id="CLU_1908527_0_0_1"/>
<name>G0N7K1_CAEBE</name>
<keyword evidence="4" id="KW-1185">Reference proteome</keyword>
<feature type="transmembrane region" description="Helical" evidence="2">
    <location>
        <begin position="104"/>
        <end position="126"/>
    </location>
</feature>
<dbReference type="InParanoid" id="G0N7K1"/>
<dbReference type="FunCoup" id="G0N7K1">
    <property type="interactions" value="397"/>
</dbReference>
<proteinExistence type="predicted"/>
<keyword evidence="2" id="KW-0812">Transmembrane</keyword>
<sequence length="133" mass="15337">MDSQDLSSRHIELLSPLTLSSSQAGSFTTQSTSVDSQSHNEFEIHPEENSQRKKRTVTFAEIDVSELDYHATKIPMEEKRRWKTQAIERKKAKKNWQRRMKKRLLKGSIISLFLILCSLVGILAVAQRTHTKL</sequence>
<dbReference type="EMBL" id="GL379848">
    <property type="protein sequence ID" value="EGT54927.1"/>
    <property type="molecule type" value="Genomic_DNA"/>
</dbReference>
<dbReference type="Proteomes" id="UP000008068">
    <property type="component" value="Unassembled WGS sequence"/>
</dbReference>
<evidence type="ECO:0000313" key="3">
    <source>
        <dbReference type="EMBL" id="EGT54927.1"/>
    </source>
</evidence>
<dbReference type="OMA" id="TELNYHA"/>
<feature type="compositionally biased region" description="Basic and acidic residues" evidence="1">
    <location>
        <begin position="38"/>
        <end position="51"/>
    </location>
</feature>
<gene>
    <name evidence="3" type="ORF">CAEBREN_25535</name>
</gene>
<feature type="compositionally biased region" description="Polar residues" evidence="1">
    <location>
        <begin position="19"/>
        <end position="37"/>
    </location>
</feature>
<dbReference type="OrthoDB" id="10518720at2759"/>
<keyword evidence="2" id="KW-1133">Transmembrane helix</keyword>
<dbReference type="AlphaFoldDB" id="G0N7K1"/>
<reference evidence="4" key="1">
    <citation type="submission" date="2011-07" db="EMBL/GenBank/DDBJ databases">
        <authorList>
            <consortium name="Caenorhabditis brenneri Sequencing and Analysis Consortium"/>
            <person name="Wilson R.K."/>
        </authorList>
    </citation>
    <scope>NUCLEOTIDE SEQUENCE [LARGE SCALE GENOMIC DNA]</scope>
    <source>
        <strain evidence="4">PB2801</strain>
    </source>
</reference>
<dbReference type="eggNOG" id="ENOG502RAEA">
    <property type="taxonomic scope" value="Eukaryota"/>
</dbReference>